<evidence type="ECO:0000313" key="3">
    <source>
        <dbReference type="Proteomes" id="UP000600101"/>
    </source>
</evidence>
<sequence>MRRLLAALLLLALPAAAEAPLGRHGADPRQVSVSGLSSGAFMAAQLHIAHSTGIMGVGLVAGGLYGCAVDSLGPDGTLRSLAALATGPCMAVPARLRPVAAYAGLVRRLAEAGRIDPPAALAGARVYAFTGDGDQVVNGETVRRAVALYQGLGVPETAITLRQGSLPAGHPGHGWITTDFGGVCAAHAPPFLNDCDFDLAGALLQALYGPLSPPVPAREAGLRRFDQREFAPGGATRRHGLGEVGILYVPEGCEAAATSCRLHVALHGCRQTLAQIGEDFIRHSGLNRWAEANRILVLYPQASVVTTADFNPPRLTDAFNTNPRGCWNWWGYAYDSRYLTKDGVQLSALWAMVQRVTGESNR</sequence>
<protein>
    <submittedName>
        <fullName evidence="2">Depolymerase</fullName>
    </submittedName>
</protein>
<name>A0A9X0UCJ9_9PROT</name>
<keyword evidence="1" id="KW-0732">Signal</keyword>
<organism evidence="2 3">
    <name type="scientific">Siccirubricoccus deserti</name>
    <dbReference type="NCBI Taxonomy" id="2013562"/>
    <lineage>
        <taxon>Bacteria</taxon>
        <taxon>Pseudomonadati</taxon>
        <taxon>Pseudomonadota</taxon>
        <taxon>Alphaproteobacteria</taxon>
        <taxon>Acetobacterales</taxon>
        <taxon>Roseomonadaceae</taxon>
        <taxon>Siccirubricoccus</taxon>
    </lineage>
</organism>
<dbReference type="Gene3D" id="3.40.50.1820">
    <property type="entry name" value="alpha/beta hydrolase"/>
    <property type="match status" value="2"/>
</dbReference>
<gene>
    <name evidence="2" type="ORF">H7965_08515</name>
</gene>
<evidence type="ECO:0000313" key="2">
    <source>
        <dbReference type="EMBL" id="MBC4015369.1"/>
    </source>
</evidence>
<evidence type="ECO:0000256" key="1">
    <source>
        <dbReference type="SAM" id="SignalP"/>
    </source>
</evidence>
<comment type="caution">
    <text evidence="2">The sequence shown here is derived from an EMBL/GenBank/DDBJ whole genome shotgun (WGS) entry which is preliminary data.</text>
</comment>
<feature type="chain" id="PRO_5040727774" evidence="1">
    <location>
        <begin position="20"/>
        <end position="362"/>
    </location>
</feature>
<dbReference type="PANTHER" id="PTHR42972">
    <property type="entry name" value="TOL-PAL SYSTEM PROTEIN TOLB"/>
    <property type="match status" value="1"/>
</dbReference>
<dbReference type="RefSeq" id="WP_186770139.1">
    <property type="nucleotide sequence ID" value="NZ_JACOMF010000007.1"/>
</dbReference>
<keyword evidence="3" id="KW-1185">Reference proteome</keyword>
<dbReference type="EMBL" id="JACOMF010000007">
    <property type="protein sequence ID" value="MBC4015369.1"/>
    <property type="molecule type" value="Genomic_DNA"/>
</dbReference>
<proteinExistence type="predicted"/>
<dbReference type="SUPFAM" id="SSF53474">
    <property type="entry name" value="alpha/beta-Hydrolases"/>
    <property type="match status" value="1"/>
</dbReference>
<feature type="signal peptide" evidence="1">
    <location>
        <begin position="1"/>
        <end position="19"/>
    </location>
</feature>
<dbReference type="AlphaFoldDB" id="A0A9X0UCJ9"/>
<dbReference type="Proteomes" id="UP000600101">
    <property type="component" value="Unassembled WGS sequence"/>
</dbReference>
<dbReference type="PANTHER" id="PTHR42972:SF8">
    <property type="entry name" value="POLYHYDROXYBUTYRATE DEPOLYMERASE"/>
    <property type="match status" value="1"/>
</dbReference>
<accession>A0A9X0UCJ9</accession>
<dbReference type="InterPro" id="IPR029058">
    <property type="entry name" value="AB_hydrolase_fold"/>
</dbReference>
<reference evidence="2" key="1">
    <citation type="submission" date="2020-08" db="EMBL/GenBank/DDBJ databases">
        <authorList>
            <person name="Hu Y."/>
            <person name="Nguyen S.V."/>
            <person name="Li F."/>
            <person name="Fanning S."/>
        </authorList>
    </citation>
    <scope>NUCLEOTIDE SEQUENCE</scope>
    <source>
        <strain evidence="2">SYSU D8009</strain>
    </source>
</reference>